<protein>
    <submittedName>
        <fullName evidence="3">Secreted protein</fullName>
    </submittedName>
</protein>
<proteinExistence type="predicted"/>
<evidence type="ECO:0000256" key="1">
    <source>
        <dbReference type="SAM" id="MobiDB-lite"/>
    </source>
</evidence>
<dbReference type="Proteomes" id="UP000095283">
    <property type="component" value="Unplaced"/>
</dbReference>
<keyword evidence="2" id="KW-1185">Reference proteome</keyword>
<feature type="region of interest" description="Disordered" evidence="1">
    <location>
        <begin position="67"/>
        <end position="115"/>
    </location>
</feature>
<evidence type="ECO:0000313" key="2">
    <source>
        <dbReference type="Proteomes" id="UP000095283"/>
    </source>
</evidence>
<evidence type="ECO:0000313" key="3">
    <source>
        <dbReference type="WBParaSite" id="Hba_12212"/>
    </source>
</evidence>
<name>A0A1I7X3W1_HETBA</name>
<organism evidence="2 3">
    <name type="scientific">Heterorhabditis bacteriophora</name>
    <name type="common">Entomopathogenic nematode worm</name>
    <dbReference type="NCBI Taxonomy" id="37862"/>
    <lineage>
        <taxon>Eukaryota</taxon>
        <taxon>Metazoa</taxon>
        <taxon>Ecdysozoa</taxon>
        <taxon>Nematoda</taxon>
        <taxon>Chromadorea</taxon>
        <taxon>Rhabditida</taxon>
        <taxon>Rhabditina</taxon>
        <taxon>Rhabditomorpha</taxon>
        <taxon>Strongyloidea</taxon>
        <taxon>Heterorhabditidae</taxon>
        <taxon>Heterorhabditis</taxon>
    </lineage>
</organism>
<sequence length="115" mass="13358">MTISRLPLMAIWRSYSSSSISVCPFIDFINISRLNCRISRSFDVRKYHLTILIPLVSSSSRSLAINHDPVPREVSQIPNGRLRKNGNRHHLERQLLSHEERPESHYEYSKSAQID</sequence>
<dbReference type="WBParaSite" id="Hba_12212">
    <property type="protein sequence ID" value="Hba_12212"/>
    <property type="gene ID" value="Hba_12212"/>
</dbReference>
<accession>A0A1I7X3W1</accession>
<feature type="compositionally biased region" description="Basic residues" evidence="1">
    <location>
        <begin position="81"/>
        <end position="91"/>
    </location>
</feature>
<dbReference type="AlphaFoldDB" id="A0A1I7X3W1"/>
<reference evidence="3" key="1">
    <citation type="submission" date="2016-11" db="UniProtKB">
        <authorList>
            <consortium name="WormBaseParasite"/>
        </authorList>
    </citation>
    <scope>IDENTIFICATION</scope>
</reference>
<feature type="compositionally biased region" description="Basic and acidic residues" evidence="1">
    <location>
        <begin position="92"/>
        <end position="108"/>
    </location>
</feature>